<dbReference type="EMBL" id="SOCP01000001">
    <property type="protein sequence ID" value="TDV57800.1"/>
    <property type="molecule type" value="Genomic_DNA"/>
</dbReference>
<evidence type="ECO:0000256" key="1">
    <source>
        <dbReference type="SAM" id="SignalP"/>
    </source>
</evidence>
<organism evidence="2 3">
    <name type="scientific">Actinophytocola oryzae</name>
    <dbReference type="NCBI Taxonomy" id="502181"/>
    <lineage>
        <taxon>Bacteria</taxon>
        <taxon>Bacillati</taxon>
        <taxon>Actinomycetota</taxon>
        <taxon>Actinomycetes</taxon>
        <taxon>Pseudonocardiales</taxon>
        <taxon>Pseudonocardiaceae</taxon>
    </lineage>
</organism>
<dbReference type="Proteomes" id="UP000294927">
    <property type="component" value="Unassembled WGS sequence"/>
</dbReference>
<keyword evidence="3" id="KW-1185">Reference proteome</keyword>
<evidence type="ECO:0000313" key="2">
    <source>
        <dbReference type="EMBL" id="TDV57800.1"/>
    </source>
</evidence>
<reference evidence="2 3" key="1">
    <citation type="submission" date="2019-03" db="EMBL/GenBank/DDBJ databases">
        <title>Genomic Encyclopedia of Archaeal and Bacterial Type Strains, Phase II (KMG-II): from individual species to whole genera.</title>
        <authorList>
            <person name="Goeker M."/>
        </authorList>
    </citation>
    <scope>NUCLEOTIDE SEQUENCE [LARGE SCALE GENOMIC DNA]</scope>
    <source>
        <strain evidence="2 3">DSM 45499</strain>
    </source>
</reference>
<protein>
    <recommendedName>
        <fullName evidence="4">Secreted protein</fullName>
    </recommendedName>
</protein>
<comment type="caution">
    <text evidence="2">The sequence shown here is derived from an EMBL/GenBank/DDBJ whole genome shotgun (WGS) entry which is preliminary data.</text>
</comment>
<feature type="chain" id="PRO_5020632723" description="Secreted protein" evidence="1">
    <location>
        <begin position="27"/>
        <end position="146"/>
    </location>
</feature>
<feature type="signal peptide" evidence="1">
    <location>
        <begin position="1"/>
        <end position="26"/>
    </location>
</feature>
<gene>
    <name evidence="2" type="ORF">CLV71_101673</name>
</gene>
<dbReference type="AlphaFoldDB" id="A0A4R7W4Y8"/>
<proteinExistence type="predicted"/>
<evidence type="ECO:0000313" key="3">
    <source>
        <dbReference type="Proteomes" id="UP000294927"/>
    </source>
</evidence>
<dbReference type="OrthoDB" id="3624997at2"/>
<accession>A0A4R7W4Y8</accession>
<sequence>MRLRNPVSGLVVGAALLVGVPMASDAAETPALPPCASVPHRSVEVHLESPGHWSYDHYLVWCATDGTVEWTVPVVTHEVVSGSGCVWASNEETQRPDGKEVTGFAMGEFWCGTEDYEYPWSVLGVSPDGRSWVVDKGVDRSSAPRG</sequence>
<name>A0A4R7W4Y8_9PSEU</name>
<keyword evidence="1" id="KW-0732">Signal</keyword>
<dbReference type="RefSeq" id="WP_133901025.1">
    <property type="nucleotide sequence ID" value="NZ_SOCP01000001.1"/>
</dbReference>
<evidence type="ECO:0008006" key="4">
    <source>
        <dbReference type="Google" id="ProtNLM"/>
    </source>
</evidence>